<reference evidence="1 2" key="1">
    <citation type="submission" date="2024-04" db="EMBL/GenBank/DDBJ databases">
        <authorList>
            <person name="Fracassetti M."/>
        </authorList>
    </citation>
    <scope>NUCLEOTIDE SEQUENCE [LARGE SCALE GENOMIC DNA]</scope>
</reference>
<dbReference type="Proteomes" id="UP001497516">
    <property type="component" value="Chromosome 7"/>
</dbReference>
<keyword evidence="2" id="KW-1185">Reference proteome</keyword>
<proteinExistence type="predicted"/>
<protein>
    <submittedName>
        <fullName evidence="1">Uncharacterized protein</fullName>
    </submittedName>
</protein>
<dbReference type="PANTHER" id="PTHR34808:SF5">
    <property type="entry name" value="SMP DOMAIN-CONTAINING PROTEIN"/>
    <property type="match status" value="1"/>
</dbReference>
<name>A0AAV2FPN5_9ROSI</name>
<dbReference type="EMBL" id="OZ034820">
    <property type="protein sequence ID" value="CAL1400341.1"/>
    <property type="molecule type" value="Genomic_DNA"/>
</dbReference>
<gene>
    <name evidence="1" type="ORF">LTRI10_LOCUS40476</name>
</gene>
<evidence type="ECO:0000313" key="1">
    <source>
        <dbReference type="EMBL" id="CAL1400341.1"/>
    </source>
</evidence>
<dbReference type="PANTHER" id="PTHR34808">
    <property type="entry name" value="EXPRESSED PROTEIN"/>
    <property type="match status" value="1"/>
</dbReference>
<sequence>MAAKICCPIEMEPKTLSEGQLNHARELAADVVLNLEPEEVSTIFTKKATTLVSPNIAAAGGTVDGQMRKKDEAVAAAADDGAVAACQCCCIDPTNSFGGGLSLDELKLKEPLTAPF</sequence>
<accession>A0AAV2FPN5</accession>
<dbReference type="AlphaFoldDB" id="A0AAV2FPN5"/>
<organism evidence="1 2">
    <name type="scientific">Linum trigynum</name>
    <dbReference type="NCBI Taxonomy" id="586398"/>
    <lineage>
        <taxon>Eukaryota</taxon>
        <taxon>Viridiplantae</taxon>
        <taxon>Streptophyta</taxon>
        <taxon>Embryophyta</taxon>
        <taxon>Tracheophyta</taxon>
        <taxon>Spermatophyta</taxon>
        <taxon>Magnoliopsida</taxon>
        <taxon>eudicotyledons</taxon>
        <taxon>Gunneridae</taxon>
        <taxon>Pentapetalae</taxon>
        <taxon>rosids</taxon>
        <taxon>fabids</taxon>
        <taxon>Malpighiales</taxon>
        <taxon>Linaceae</taxon>
        <taxon>Linum</taxon>
    </lineage>
</organism>
<evidence type="ECO:0000313" key="2">
    <source>
        <dbReference type="Proteomes" id="UP001497516"/>
    </source>
</evidence>